<dbReference type="Gene3D" id="3.60.21.10">
    <property type="match status" value="1"/>
</dbReference>
<organism evidence="1 2">
    <name type="scientific">Nitrospirillum iridis</name>
    <dbReference type="NCBI Taxonomy" id="765888"/>
    <lineage>
        <taxon>Bacteria</taxon>
        <taxon>Pseudomonadati</taxon>
        <taxon>Pseudomonadota</taxon>
        <taxon>Alphaproteobacteria</taxon>
        <taxon>Rhodospirillales</taxon>
        <taxon>Azospirillaceae</taxon>
        <taxon>Nitrospirillum</taxon>
    </lineage>
</organism>
<dbReference type="Proteomes" id="UP000539175">
    <property type="component" value="Unassembled WGS sequence"/>
</dbReference>
<accession>A0A7X0AWW1</accession>
<evidence type="ECO:0000313" key="1">
    <source>
        <dbReference type="EMBL" id="MBB6250149.1"/>
    </source>
</evidence>
<dbReference type="SUPFAM" id="SSF56300">
    <property type="entry name" value="Metallo-dependent phosphatases"/>
    <property type="match status" value="1"/>
</dbReference>
<proteinExistence type="predicted"/>
<dbReference type="InterPro" id="IPR029052">
    <property type="entry name" value="Metallo-depent_PP-like"/>
</dbReference>
<evidence type="ECO:0008006" key="3">
    <source>
        <dbReference type="Google" id="ProtNLM"/>
    </source>
</evidence>
<gene>
    <name evidence="1" type="ORF">FHS74_000690</name>
</gene>
<protein>
    <recommendedName>
        <fullName evidence="3">Calcineurin-like phosphoesterase domain-containing protein</fullName>
    </recommendedName>
</protein>
<evidence type="ECO:0000313" key="2">
    <source>
        <dbReference type="Proteomes" id="UP000539175"/>
    </source>
</evidence>
<dbReference type="EMBL" id="JACIIZ010000002">
    <property type="protein sequence ID" value="MBB6250149.1"/>
    <property type="molecule type" value="Genomic_DNA"/>
</dbReference>
<keyword evidence="2" id="KW-1185">Reference proteome</keyword>
<name>A0A7X0AWW1_9PROT</name>
<dbReference type="RefSeq" id="WP_184797480.1">
    <property type="nucleotide sequence ID" value="NZ_JACIIZ010000002.1"/>
</dbReference>
<comment type="caution">
    <text evidence="1">The sequence shown here is derived from an EMBL/GenBank/DDBJ whole genome shotgun (WGS) entry which is preliminary data.</text>
</comment>
<dbReference type="AlphaFoldDB" id="A0A7X0AWW1"/>
<sequence>MSSTLTSIPSNPNEAAPFIGTLQCQLGAVGDFGSGGNGVHPTAAAAVAQQMTSWLPLSQGQGGDGDLPSYILSLGDQVYYPEDGSEQTPGTAQDYVAAVSDLYAQYIDLSATVAKPFWPETGKFASGMYFFPVIGDHDWWKQKTRMTSSEFGTTYMMNGDDLYQSIYSGLCLPNNPYSPVPTCDPPYTDISLEAPCIRYYALPLDEAPVNIFALSNDPNEQALGTLVLAGGNKRIHPGASEADLTIDIDASPQVQWFMKTLSAFRLAQAEEAAPAWNIAFAHQPPFTTSGKQYGGHSSTGYFQFFDTVAASAQANVDLVLSGHVHAYQRLHYCDGTQSPIPYIVNGVGGSPEDPASFPAIGAADSSSLGFSADCAQAQTTGLYGFQIILVGSTMLSVQFWAAPPPSKSKSHWSWALYDHLAILRDGQSVAVADLTYVNALQVQSAVAGQPSGLTLATNGGAQSLSLNIYMNGTLSVGGGGTLTIGPAAQPVGGGNTTAVQTDGPAEYNPTLPPSANTMTISILDAETAVVMGGFIYTLDPETNTTVMMPILP</sequence>
<reference evidence="1 2" key="1">
    <citation type="submission" date="2020-08" db="EMBL/GenBank/DDBJ databases">
        <title>Genomic Encyclopedia of Type Strains, Phase IV (KMG-IV): sequencing the most valuable type-strain genomes for metagenomic binning, comparative biology and taxonomic classification.</title>
        <authorList>
            <person name="Goeker M."/>
        </authorList>
    </citation>
    <scope>NUCLEOTIDE SEQUENCE [LARGE SCALE GENOMIC DNA]</scope>
    <source>
        <strain evidence="1 2">DSM 22198</strain>
    </source>
</reference>